<name>A0ABR2PMW4_9ROSI</name>
<gene>
    <name evidence="1" type="ORF">V6N11_064182</name>
</gene>
<reference evidence="1 2" key="1">
    <citation type="journal article" date="2024" name="G3 (Bethesda)">
        <title>Genome assembly of Hibiscus sabdariffa L. provides insights into metabolisms of medicinal natural products.</title>
        <authorList>
            <person name="Kim T."/>
        </authorList>
    </citation>
    <scope>NUCLEOTIDE SEQUENCE [LARGE SCALE GENOMIC DNA]</scope>
    <source>
        <strain evidence="1">TK-2024</strain>
        <tissue evidence="1">Old leaves</tissue>
    </source>
</reference>
<evidence type="ECO:0000313" key="2">
    <source>
        <dbReference type="Proteomes" id="UP001396334"/>
    </source>
</evidence>
<comment type="caution">
    <text evidence="1">The sequence shown here is derived from an EMBL/GenBank/DDBJ whole genome shotgun (WGS) entry which is preliminary data.</text>
</comment>
<proteinExistence type="predicted"/>
<sequence length="74" mass="8342">MGGVTRNDLLVPVIWEEINTTCKHDAERDLEINRKGAKRNKSCNRVAWAAMAGVQQLGETNYDGTVLLKMEMYS</sequence>
<dbReference type="Proteomes" id="UP001396334">
    <property type="component" value="Unassembled WGS sequence"/>
</dbReference>
<keyword evidence="2" id="KW-1185">Reference proteome</keyword>
<organism evidence="1 2">
    <name type="scientific">Hibiscus sabdariffa</name>
    <name type="common">roselle</name>
    <dbReference type="NCBI Taxonomy" id="183260"/>
    <lineage>
        <taxon>Eukaryota</taxon>
        <taxon>Viridiplantae</taxon>
        <taxon>Streptophyta</taxon>
        <taxon>Embryophyta</taxon>
        <taxon>Tracheophyta</taxon>
        <taxon>Spermatophyta</taxon>
        <taxon>Magnoliopsida</taxon>
        <taxon>eudicotyledons</taxon>
        <taxon>Gunneridae</taxon>
        <taxon>Pentapetalae</taxon>
        <taxon>rosids</taxon>
        <taxon>malvids</taxon>
        <taxon>Malvales</taxon>
        <taxon>Malvaceae</taxon>
        <taxon>Malvoideae</taxon>
        <taxon>Hibiscus</taxon>
    </lineage>
</organism>
<evidence type="ECO:0000313" key="1">
    <source>
        <dbReference type="EMBL" id="KAK8989766.1"/>
    </source>
</evidence>
<protein>
    <submittedName>
        <fullName evidence="1">Uncharacterized protein</fullName>
    </submittedName>
</protein>
<accession>A0ABR2PMW4</accession>
<dbReference type="EMBL" id="JBBPBN010000056">
    <property type="protein sequence ID" value="KAK8989766.1"/>
    <property type="molecule type" value="Genomic_DNA"/>
</dbReference>